<dbReference type="AlphaFoldDB" id="A0A6L6G888"/>
<dbReference type="InterPro" id="IPR012791">
    <property type="entry name" value="3-oxoacid_CoA-transf_B"/>
</dbReference>
<dbReference type="PANTHER" id="PTHR13707:SF60">
    <property type="entry name" value="ACETATE COA-TRANSFERASE SUBUNIT ALPHA"/>
    <property type="match status" value="1"/>
</dbReference>
<evidence type="ECO:0000313" key="4">
    <source>
        <dbReference type="Proteomes" id="UP000483839"/>
    </source>
</evidence>
<dbReference type="InterPro" id="IPR004164">
    <property type="entry name" value="CoA_transf_AS"/>
</dbReference>
<dbReference type="PANTHER" id="PTHR13707">
    <property type="entry name" value="KETOACID-COENZYME A TRANSFERASE"/>
    <property type="match status" value="1"/>
</dbReference>
<dbReference type="InterPro" id="IPR004165">
    <property type="entry name" value="CoA_trans_fam_I"/>
</dbReference>
<dbReference type="OMA" id="ANWHTGE"/>
<dbReference type="GeneID" id="93826718"/>
<dbReference type="Gene3D" id="3.40.1080.10">
    <property type="entry name" value="Glutaconate Coenzyme A-transferase"/>
    <property type="match status" value="1"/>
</dbReference>
<sequence>MTVNDITLSKEVIQERIARRVAQELENNSLVNLGIGLPTKVAHYIPKDVTITLQSENGFIGLTGLKDKEIDPTIVNAGGQPIGIAPGGAFFDSSTSFGIIRGGHVAATVLGALQVDKDGNIANYLIPGKMVPGMGGAMDLLVGAKKVIVAMEHTNKGKAKILNQCTLPLTAKGVVDLIVTELAVMAFRPEGLCVLEIHPDYTFDYVQSVTEVALIDKTQEELLA</sequence>
<comment type="similarity">
    <text evidence="1">Belongs to the 3-oxoacid CoA-transferase subunit B family.</text>
</comment>
<dbReference type="InterPro" id="IPR037171">
    <property type="entry name" value="NagB/RpiA_transferase-like"/>
</dbReference>
<dbReference type="NCBIfam" id="TIGR02428">
    <property type="entry name" value="pcaJ_scoB_fam"/>
    <property type="match status" value="1"/>
</dbReference>
<protein>
    <submittedName>
        <fullName evidence="3">3-oxoacid CoA-transferase subunit B</fullName>
    </submittedName>
</protein>
<gene>
    <name evidence="3" type="ORF">GKS16_01380</name>
</gene>
<dbReference type="RefSeq" id="WP_015911716.1">
    <property type="nucleotide sequence ID" value="NZ_BAABQA010000002.1"/>
</dbReference>
<comment type="caution">
    <text evidence="3">The sequence shown here is derived from an EMBL/GenBank/DDBJ whole genome shotgun (WGS) entry which is preliminary data.</text>
</comment>
<name>A0A6L6G888_STRUB</name>
<dbReference type="Proteomes" id="UP000483839">
    <property type="component" value="Unassembled WGS sequence"/>
</dbReference>
<dbReference type="SMART" id="SM00882">
    <property type="entry name" value="CoA_trans"/>
    <property type="match status" value="1"/>
</dbReference>
<evidence type="ECO:0000256" key="1">
    <source>
        <dbReference type="ARBA" id="ARBA00007047"/>
    </source>
</evidence>
<dbReference type="GO" id="GO:0008410">
    <property type="term" value="F:CoA-transferase activity"/>
    <property type="evidence" value="ECO:0007669"/>
    <property type="project" value="InterPro"/>
</dbReference>
<dbReference type="EMBL" id="WLXI01000007">
    <property type="protein sequence ID" value="MTD00936.1"/>
    <property type="molecule type" value="Genomic_DNA"/>
</dbReference>
<keyword evidence="2 3" id="KW-0808">Transferase</keyword>
<evidence type="ECO:0000313" key="3">
    <source>
        <dbReference type="EMBL" id="MTD00936.1"/>
    </source>
</evidence>
<accession>A0A6L6G888</accession>
<dbReference type="SUPFAM" id="SSF100950">
    <property type="entry name" value="NagB/RpiA/CoA transferase-like"/>
    <property type="match status" value="1"/>
</dbReference>
<dbReference type="PROSITE" id="PS01274">
    <property type="entry name" value="COA_TRANSF_2"/>
    <property type="match status" value="1"/>
</dbReference>
<reference evidence="3 4" key="1">
    <citation type="submission" date="2019-11" db="EMBL/GenBank/DDBJ databases">
        <title>Streptococcus uberis isolated from clinical mastitis cases on a southeastern Queensland dairy.</title>
        <authorList>
            <person name="Workentine M.L."/>
            <person name="Price R."/>
            <person name="Olchowy T."/>
        </authorList>
    </citation>
    <scope>NUCLEOTIDE SEQUENCE [LARGE SCALE GENOMIC DNA]</scope>
    <source>
        <strain evidence="3 4">OLC4459-A17</strain>
    </source>
</reference>
<evidence type="ECO:0000256" key="2">
    <source>
        <dbReference type="ARBA" id="ARBA00022679"/>
    </source>
</evidence>
<dbReference type="Pfam" id="PF01144">
    <property type="entry name" value="CoA_trans"/>
    <property type="match status" value="1"/>
</dbReference>
<organism evidence="3 4">
    <name type="scientific">Streptococcus uberis</name>
    <dbReference type="NCBI Taxonomy" id="1349"/>
    <lineage>
        <taxon>Bacteria</taxon>
        <taxon>Bacillati</taxon>
        <taxon>Bacillota</taxon>
        <taxon>Bacilli</taxon>
        <taxon>Lactobacillales</taxon>
        <taxon>Streptococcaceae</taxon>
        <taxon>Streptococcus</taxon>
    </lineage>
</organism>
<proteinExistence type="inferred from homology"/>